<dbReference type="AlphaFoldDB" id="A0L9S9"/>
<reference evidence="1 2" key="2">
    <citation type="journal article" date="2012" name="Int. J. Syst. Evol. Microbiol.">
        <title>Magnetococcus marinus gen. nov., sp. nov., a marine, magnetotactic bacterium that represents a novel lineage (Magnetococcaceae fam. nov.; Magnetococcales ord. nov.) at the base of the Alphaproteobacteria.</title>
        <authorList>
            <person name="Bazylinski D.A."/>
            <person name="Williams T.J."/>
            <person name="Lefevre C.T."/>
            <person name="Berg R.J."/>
            <person name="Zhang C.L."/>
            <person name="Bowser S.S."/>
            <person name="Dean A.J."/>
            <person name="Beveridge T.J."/>
        </authorList>
    </citation>
    <scope>NUCLEOTIDE SEQUENCE [LARGE SCALE GENOMIC DNA]</scope>
    <source>
        <strain evidence="2">ATCC BAA-1437 / JCM 17883 / MC-1</strain>
    </source>
</reference>
<keyword evidence="2" id="KW-1185">Reference proteome</keyword>
<protein>
    <submittedName>
        <fullName evidence="1">Uncharacterized protein</fullName>
    </submittedName>
</protein>
<organism evidence="1 2">
    <name type="scientific">Magnetococcus marinus (strain ATCC BAA-1437 / JCM 17883 / MC-1)</name>
    <dbReference type="NCBI Taxonomy" id="156889"/>
    <lineage>
        <taxon>Bacteria</taxon>
        <taxon>Pseudomonadati</taxon>
        <taxon>Pseudomonadota</taxon>
        <taxon>Magnetococcia</taxon>
        <taxon>Magnetococcales</taxon>
        <taxon>Magnetococcaceae</taxon>
        <taxon>Magnetococcus</taxon>
    </lineage>
</organism>
<dbReference type="KEGG" id="mgm:Mmc1_2221"/>
<name>A0L9S9_MAGMM</name>
<dbReference type="EMBL" id="CP000471">
    <property type="protein sequence ID" value="ABK44722.1"/>
    <property type="molecule type" value="Genomic_DNA"/>
</dbReference>
<dbReference type="HOGENOM" id="CLU_2070258_0_0_5"/>
<dbReference type="RefSeq" id="WP_011713843.1">
    <property type="nucleotide sequence ID" value="NC_008576.1"/>
</dbReference>
<gene>
    <name evidence="1" type="ordered locus">Mmc1_2221</name>
</gene>
<sequence>MLGNHAPLLITDQGDFSLRLQRSMHALHKPVTLSSWAEVIQEPASYTDRWLLLHNPPSALPEPLLKHASHTLILLDHANPEQQLAWHKQGFTRLLGDAQDPAFPPLLAYHLSQIKPIN</sequence>
<accession>A0L9S9</accession>
<proteinExistence type="predicted"/>
<evidence type="ECO:0000313" key="2">
    <source>
        <dbReference type="Proteomes" id="UP000002586"/>
    </source>
</evidence>
<reference evidence="2" key="1">
    <citation type="journal article" date="2009" name="Appl. Environ. Microbiol.">
        <title>Complete genome sequence of the chemolithoautotrophic marine magnetotactic coccus strain MC-1.</title>
        <authorList>
            <person name="Schubbe S."/>
            <person name="Williams T.J."/>
            <person name="Xie G."/>
            <person name="Kiss H.E."/>
            <person name="Brettin T.S."/>
            <person name="Martinez D."/>
            <person name="Ross C.A."/>
            <person name="Schuler D."/>
            <person name="Cox B.L."/>
            <person name="Nealson K.H."/>
            <person name="Bazylinski D.A."/>
        </authorList>
    </citation>
    <scope>NUCLEOTIDE SEQUENCE [LARGE SCALE GENOMIC DNA]</scope>
    <source>
        <strain evidence="2">ATCC BAA-1437 / JCM 17883 / MC-1</strain>
    </source>
</reference>
<dbReference type="Proteomes" id="UP000002586">
    <property type="component" value="Chromosome"/>
</dbReference>
<evidence type="ECO:0000313" key="1">
    <source>
        <dbReference type="EMBL" id="ABK44722.1"/>
    </source>
</evidence>